<dbReference type="PANTHER" id="PTHR41260:SF1">
    <property type="entry name" value="PROTEIN ECSC"/>
    <property type="match status" value="1"/>
</dbReference>
<evidence type="ECO:0000313" key="2">
    <source>
        <dbReference type="Proteomes" id="UP001225378"/>
    </source>
</evidence>
<dbReference type="AlphaFoldDB" id="A0AAU7NV45"/>
<dbReference type="Pfam" id="PF12787">
    <property type="entry name" value="EcsC"/>
    <property type="match status" value="1"/>
</dbReference>
<proteinExistence type="predicted"/>
<keyword evidence="2" id="KW-1185">Reference proteome</keyword>
<accession>A0AAU7NV45</accession>
<organism evidence="1 2">
    <name type="scientific">Methylomarinum roseum</name>
    <dbReference type="NCBI Taxonomy" id="3067653"/>
    <lineage>
        <taxon>Bacteria</taxon>
        <taxon>Pseudomonadati</taxon>
        <taxon>Pseudomonadota</taxon>
        <taxon>Gammaproteobacteria</taxon>
        <taxon>Methylococcales</taxon>
        <taxon>Methylococcaceae</taxon>
        <taxon>Methylomarinum</taxon>
    </lineage>
</organism>
<gene>
    <name evidence="1" type="ORF">Q9L42_001275</name>
</gene>
<protein>
    <submittedName>
        <fullName evidence="1">EcsC family protein</fullName>
    </submittedName>
</protein>
<dbReference type="RefSeq" id="WP_305906427.1">
    <property type="nucleotide sequence ID" value="NZ_CP157743.1"/>
</dbReference>
<dbReference type="InterPro" id="IPR024787">
    <property type="entry name" value="EcsC"/>
</dbReference>
<dbReference type="KEGG" id="mech:Q9L42_001275"/>
<dbReference type="PANTHER" id="PTHR41260">
    <property type="entry name" value="PROTEIN ECSC"/>
    <property type="match status" value="1"/>
</dbReference>
<reference evidence="1 2" key="1">
    <citation type="journal article" date="2024" name="Microbiology">
        <title>Methylomarinum rosea sp. nov., a novel halophilic methanotrophic bacterium from the hypersaline Lake Elton.</title>
        <authorList>
            <person name="Suleimanov R.Z."/>
            <person name="Oshkin I.Y."/>
            <person name="Danilova O.V."/>
            <person name="Suzina N.E."/>
            <person name="Dedysh S.N."/>
        </authorList>
    </citation>
    <scope>NUCLEOTIDE SEQUENCE [LARGE SCALE GENOMIC DNA]</scope>
    <source>
        <strain evidence="1 2">Ch1-1</strain>
    </source>
</reference>
<dbReference type="EMBL" id="CP157743">
    <property type="protein sequence ID" value="XBS20792.1"/>
    <property type="molecule type" value="Genomic_DNA"/>
</dbReference>
<evidence type="ECO:0000313" key="1">
    <source>
        <dbReference type="EMBL" id="XBS20792.1"/>
    </source>
</evidence>
<name>A0AAU7NV45_9GAMM</name>
<dbReference type="Proteomes" id="UP001225378">
    <property type="component" value="Chromosome"/>
</dbReference>
<sequence length="277" mass="29718">MQRADLVELAVAAQRLESTNIATRISHFMGIPIEKALAALPGHWSTVVSRITRTALEKALDGALYSLKPLPRKPANKTHKLIAGVSGAIGGSFGITALAVELPISATLMLRSIADIARSHGEDLADLDTKMACLTVFALSGGSANNQESADTSYYAVRSFLSKAIGDTTNHIAVHGFSKEGAPALVKLVNAVASRFSIPVSEKLAAQTLPAIGAVGGASVNLLFMEHYQQMAKAHFSVRRLEKRYGKDIVKDMYIRIVKENVSRQRKKWSTAELAAP</sequence>